<dbReference type="FunFam" id="3.30.1360.120:FF:000003">
    <property type="entry name" value="tRNA modification GTPase MnmE"/>
    <property type="match status" value="1"/>
</dbReference>
<feature type="binding site" evidence="10">
    <location>
        <position position="85"/>
    </location>
    <ligand>
        <name>(6S)-5-formyl-5,6,7,8-tetrahydrofolate</name>
        <dbReference type="ChEBI" id="CHEBI:57457"/>
    </ligand>
</feature>
<dbReference type="HAMAP" id="MF_00379">
    <property type="entry name" value="GTPase_MnmE"/>
    <property type="match status" value="1"/>
</dbReference>
<dbReference type="GO" id="GO:0042802">
    <property type="term" value="F:identical protein binding"/>
    <property type="evidence" value="ECO:0007669"/>
    <property type="project" value="UniProtKB-ARBA"/>
</dbReference>
<dbReference type="GO" id="GO:0003924">
    <property type="term" value="F:GTPase activity"/>
    <property type="evidence" value="ECO:0007669"/>
    <property type="project" value="UniProtKB-UniRule"/>
</dbReference>
<keyword evidence="8 10" id="KW-0630">Potassium</keyword>
<reference evidence="13" key="1">
    <citation type="submission" date="2022-09" db="EMBL/GenBank/DDBJ databases">
        <title>Genome analysis and characterization of larvicidal activity of Brevibacillus strains.</title>
        <authorList>
            <person name="Patrusheva E.V."/>
            <person name="Izotova A.O."/>
            <person name="Toshchakov S.V."/>
            <person name="Sineoky S.P."/>
        </authorList>
    </citation>
    <scope>NUCLEOTIDE SEQUENCE</scope>
    <source>
        <strain evidence="13">VKPM_B-13247</strain>
    </source>
</reference>
<dbReference type="Pfam" id="PF01926">
    <property type="entry name" value="MMR_HSR1"/>
    <property type="match status" value="1"/>
</dbReference>
<protein>
    <recommendedName>
        <fullName evidence="10">tRNA modification GTPase MnmE</fullName>
        <ecNumber evidence="10">3.6.-.-</ecNumber>
    </recommendedName>
</protein>
<evidence type="ECO:0000256" key="10">
    <source>
        <dbReference type="HAMAP-Rule" id="MF_00379"/>
    </source>
</evidence>
<dbReference type="InterPro" id="IPR027368">
    <property type="entry name" value="MnmE_dom2"/>
</dbReference>
<feature type="binding site" evidence="10">
    <location>
        <position position="251"/>
    </location>
    <ligand>
        <name>K(+)</name>
        <dbReference type="ChEBI" id="CHEBI:29103"/>
    </ligand>
</feature>
<dbReference type="EC" id="3.6.-.-" evidence="10"/>
<evidence type="ECO:0000256" key="9">
    <source>
        <dbReference type="ARBA" id="ARBA00023134"/>
    </source>
</evidence>
<dbReference type="GO" id="GO:0046872">
    <property type="term" value="F:metal ion binding"/>
    <property type="evidence" value="ECO:0007669"/>
    <property type="project" value="UniProtKB-KW"/>
</dbReference>
<evidence type="ECO:0000313" key="14">
    <source>
        <dbReference type="Proteomes" id="UP001077662"/>
    </source>
</evidence>
<keyword evidence="2 10" id="KW-0963">Cytoplasm</keyword>
<dbReference type="InterPro" id="IPR027417">
    <property type="entry name" value="P-loop_NTPase"/>
</dbReference>
<dbReference type="FunFam" id="3.40.50.300:FF:000494">
    <property type="entry name" value="tRNA modification GTPase MnmE"/>
    <property type="match status" value="1"/>
</dbReference>
<evidence type="ECO:0000259" key="12">
    <source>
        <dbReference type="PROSITE" id="PS51709"/>
    </source>
</evidence>
<dbReference type="InterPro" id="IPR004520">
    <property type="entry name" value="GTPase_MnmE"/>
</dbReference>
<dbReference type="Pfam" id="PF10396">
    <property type="entry name" value="TrmE_N"/>
    <property type="match status" value="1"/>
</dbReference>
<comment type="cofactor">
    <cofactor evidence="10">
        <name>K(+)</name>
        <dbReference type="ChEBI" id="CHEBI:29103"/>
    </cofactor>
    <text evidence="10">Binds 1 potassium ion per subunit.</text>
</comment>
<dbReference type="AlphaFoldDB" id="A0AAP3DFR2"/>
<dbReference type="InterPro" id="IPR031168">
    <property type="entry name" value="G_TrmE"/>
</dbReference>
<dbReference type="PANTHER" id="PTHR42714">
    <property type="entry name" value="TRNA MODIFICATION GTPASE GTPBP3"/>
    <property type="match status" value="1"/>
</dbReference>
<dbReference type="Gene3D" id="1.20.120.430">
    <property type="entry name" value="tRNA modification GTPase MnmE domain 2"/>
    <property type="match status" value="1"/>
</dbReference>
<dbReference type="InterPro" id="IPR005225">
    <property type="entry name" value="Small_GTP-bd"/>
</dbReference>
<feature type="binding site" evidence="10">
    <location>
        <position position="230"/>
    </location>
    <ligand>
        <name>K(+)</name>
        <dbReference type="ChEBI" id="CHEBI:29103"/>
    </ligand>
</feature>
<dbReference type="SUPFAM" id="SSF52540">
    <property type="entry name" value="P-loop containing nucleoside triphosphate hydrolases"/>
    <property type="match status" value="1"/>
</dbReference>
<dbReference type="GO" id="GO:0002098">
    <property type="term" value="P:tRNA wobble uridine modification"/>
    <property type="evidence" value="ECO:0007669"/>
    <property type="project" value="TreeGrafter"/>
</dbReference>
<dbReference type="InterPro" id="IPR027266">
    <property type="entry name" value="TrmE/GcvT-like"/>
</dbReference>
<evidence type="ECO:0000256" key="6">
    <source>
        <dbReference type="ARBA" id="ARBA00022801"/>
    </source>
</evidence>
<comment type="caution">
    <text evidence="13">The sequence shown here is derived from an EMBL/GenBank/DDBJ whole genome shotgun (WGS) entry which is preliminary data.</text>
</comment>
<feature type="binding site" evidence="10">
    <location>
        <position position="124"/>
    </location>
    <ligand>
        <name>(6S)-5-formyl-5,6,7,8-tetrahydrofolate</name>
        <dbReference type="ChEBI" id="CHEBI:57457"/>
    </ligand>
</feature>
<evidence type="ECO:0000256" key="8">
    <source>
        <dbReference type="ARBA" id="ARBA00022958"/>
    </source>
</evidence>
<feature type="binding site" evidence="10">
    <location>
        <position position="458"/>
    </location>
    <ligand>
        <name>(6S)-5-formyl-5,6,7,8-tetrahydrofolate</name>
        <dbReference type="ChEBI" id="CHEBI:57457"/>
    </ligand>
</feature>
<evidence type="ECO:0000256" key="11">
    <source>
        <dbReference type="RuleBase" id="RU003313"/>
    </source>
</evidence>
<evidence type="ECO:0000256" key="1">
    <source>
        <dbReference type="ARBA" id="ARBA00011043"/>
    </source>
</evidence>
<proteinExistence type="inferred from homology"/>
<evidence type="ECO:0000256" key="5">
    <source>
        <dbReference type="ARBA" id="ARBA00022741"/>
    </source>
</evidence>
<dbReference type="GO" id="GO:0030488">
    <property type="term" value="P:tRNA methylation"/>
    <property type="evidence" value="ECO:0007669"/>
    <property type="project" value="TreeGrafter"/>
</dbReference>
<dbReference type="PANTHER" id="PTHR42714:SF2">
    <property type="entry name" value="TRNA MODIFICATION GTPASE GTPBP3, MITOCHONDRIAL"/>
    <property type="match status" value="1"/>
</dbReference>
<dbReference type="EMBL" id="JAPTNE010000011">
    <property type="protein sequence ID" value="MCZ0807246.1"/>
    <property type="molecule type" value="Genomic_DNA"/>
</dbReference>
<feature type="binding site" evidence="10">
    <location>
        <position position="249"/>
    </location>
    <ligand>
        <name>K(+)</name>
        <dbReference type="ChEBI" id="CHEBI:29103"/>
    </ligand>
</feature>
<keyword evidence="3 10" id="KW-0819">tRNA processing</keyword>
<dbReference type="PRINTS" id="PR00449">
    <property type="entry name" value="RASTRNSFRMNG"/>
</dbReference>
<feature type="binding site" evidence="10">
    <location>
        <position position="255"/>
    </location>
    <ligand>
        <name>Mg(2+)</name>
        <dbReference type="ChEBI" id="CHEBI:18420"/>
    </ligand>
</feature>
<evidence type="ECO:0000313" key="13">
    <source>
        <dbReference type="EMBL" id="MCZ0807246.1"/>
    </source>
</evidence>
<dbReference type="NCBIfam" id="NF003661">
    <property type="entry name" value="PRK05291.1-3"/>
    <property type="match status" value="1"/>
</dbReference>
<dbReference type="Proteomes" id="UP001077662">
    <property type="component" value="Unassembled WGS sequence"/>
</dbReference>
<comment type="subunit">
    <text evidence="10">Homodimer. Heterotetramer of two MnmE and two MnmG subunits.</text>
</comment>
<feature type="binding site" evidence="10">
    <location>
        <begin position="230"/>
        <end position="235"/>
    </location>
    <ligand>
        <name>GTP</name>
        <dbReference type="ChEBI" id="CHEBI:37565"/>
    </ligand>
</feature>
<dbReference type="CDD" id="cd04164">
    <property type="entry name" value="trmE"/>
    <property type="match status" value="1"/>
</dbReference>
<feature type="binding site" evidence="10">
    <location>
        <position position="234"/>
    </location>
    <ligand>
        <name>Mg(2+)</name>
        <dbReference type="ChEBI" id="CHEBI:18420"/>
    </ligand>
</feature>
<sequence>MNMDTIAGVATPMGEGGIAVIRVSGDDALTIVDKIYRGKNKLSTVDSHTIHYGALVDPVANEQVEEVLVSVMRAPRTFTREDVVEINCHGGLISVEKVLDLVLEHGARLAEPGEFTKRAFLNGRIDLSQAEAVIDLIRAKTDKALKVALSQVEGKLSKLIRGLRQELIEAMAHIEVTLDYPEHDVEEFTQNFLLGKCEDVKTQVARLLQTAKQGKILREGLSTAIIGKPNVGKSSLLNSFVQEDKAIVTEIAGTTRDVIEEYVNVRGVPLRLIDTAGIRETDDIVEKIGVEKSRQILQQVDLVLLMVNYNEFLNDDDLAIFKAAKGLQVIIIVNKTDLSQKLELDKVKEAFPNAPLILTSIKEEKGIDQLEQAIAHLFFTGRVQQEDMTYVSNARHINLLRQAEQAMEDAIDGIHQQMPVDMVQIDIKKAWELLGEVIGESVGEDLIDQIFSQFCLGK</sequence>
<feature type="binding site" evidence="10">
    <location>
        <begin position="274"/>
        <end position="277"/>
    </location>
    <ligand>
        <name>GTP</name>
        <dbReference type="ChEBI" id="CHEBI:37565"/>
    </ligand>
</feature>
<dbReference type="CDD" id="cd14858">
    <property type="entry name" value="TrmE_N"/>
    <property type="match status" value="1"/>
</dbReference>
<comment type="subcellular location">
    <subcellularLocation>
        <location evidence="10">Cytoplasm</location>
    </subcellularLocation>
</comment>
<dbReference type="GO" id="GO:0005829">
    <property type="term" value="C:cytosol"/>
    <property type="evidence" value="ECO:0007669"/>
    <property type="project" value="TreeGrafter"/>
</dbReference>
<feature type="binding site" evidence="10">
    <location>
        <position position="254"/>
    </location>
    <ligand>
        <name>K(+)</name>
        <dbReference type="ChEBI" id="CHEBI:29103"/>
    </ligand>
</feature>
<feature type="binding site" evidence="10">
    <location>
        <position position="22"/>
    </location>
    <ligand>
        <name>(6S)-5-formyl-5,6,7,8-tetrahydrofolate</name>
        <dbReference type="ChEBI" id="CHEBI:57457"/>
    </ligand>
</feature>
<comment type="caution">
    <text evidence="10">Lacks conserved residue(s) required for the propagation of feature annotation.</text>
</comment>
<dbReference type="NCBIfam" id="TIGR00231">
    <property type="entry name" value="small_GTP"/>
    <property type="match status" value="1"/>
</dbReference>
<comment type="function">
    <text evidence="10">Exhibits a very high intrinsic GTPase hydrolysis rate. Involved in the addition of a carboxymethylaminomethyl (cmnm) group at the wobble position (U34) of certain tRNAs, forming tRNA-cmnm(5)s(2)U34.</text>
</comment>
<dbReference type="Gene3D" id="3.40.50.300">
    <property type="entry name" value="P-loop containing nucleotide triphosphate hydrolases"/>
    <property type="match status" value="1"/>
</dbReference>
<evidence type="ECO:0000256" key="2">
    <source>
        <dbReference type="ARBA" id="ARBA00022490"/>
    </source>
</evidence>
<dbReference type="NCBIfam" id="TIGR00450">
    <property type="entry name" value="mnmE_trmE_thdF"/>
    <property type="match status" value="1"/>
</dbReference>
<evidence type="ECO:0000256" key="7">
    <source>
        <dbReference type="ARBA" id="ARBA00022842"/>
    </source>
</evidence>
<keyword evidence="4 10" id="KW-0479">Metal-binding</keyword>
<name>A0AAP3DFR2_BRELA</name>
<evidence type="ECO:0000256" key="3">
    <source>
        <dbReference type="ARBA" id="ARBA00022694"/>
    </source>
</evidence>
<comment type="similarity">
    <text evidence="1 10 11">Belongs to the TRAFAC class TrmE-Era-EngA-EngB-Septin-like GTPase superfamily. TrmE GTPase family.</text>
</comment>
<keyword evidence="6 10" id="KW-0378">Hydrolase</keyword>
<accession>A0AAP3DFR2</accession>
<feature type="binding site" evidence="10">
    <location>
        <begin position="249"/>
        <end position="255"/>
    </location>
    <ligand>
        <name>GTP</name>
        <dbReference type="ChEBI" id="CHEBI:37565"/>
    </ligand>
</feature>
<dbReference type="InterPro" id="IPR006073">
    <property type="entry name" value="GTP-bd"/>
</dbReference>
<keyword evidence="5 10" id="KW-0547">Nucleotide-binding</keyword>
<organism evidence="13 14">
    <name type="scientific">Brevibacillus laterosporus</name>
    <name type="common">Bacillus laterosporus</name>
    <dbReference type="NCBI Taxonomy" id="1465"/>
    <lineage>
        <taxon>Bacteria</taxon>
        <taxon>Bacillati</taxon>
        <taxon>Bacillota</taxon>
        <taxon>Bacilli</taxon>
        <taxon>Bacillales</taxon>
        <taxon>Paenibacillaceae</taxon>
        <taxon>Brevibacillus</taxon>
    </lineage>
</organism>
<dbReference type="InterPro" id="IPR025867">
    <property type="entry name" value="MnmE_helical"/>
</dbReference>
<dbReference type="InterPro" id="IPR018948">
    <property type="entry name" value="GTP-bd_TrmE_N"/>
</dbReference>
<gene>
    <name evidence="10 13" type="primary">mnmE</name>
    <name evidence="10" type="synonym">trmE</name>
    <name evidence="13" type="ORF">O0554_10000</name>
</gene>
<dbReference type="GO" id="GO:0005525">
    <property type="term" value="F:GTP binding"/>
    <property type="evidence" value="ECO:0007669"/>
    <property type="project" value="UniProtKB-UniRule"/>
</dbReference>
<dbReference type="SUPFAM" id="SSF116878">
    <property type="entry name" value="TrmE connector domain"/>
    <property type="match status" value="1"/>
</dbReference>
<evidence type="ECO:0000256" key="4">
    <source>
        <dbReference type="ARBA" id="ARBA00022723"/>
    </source>
</evidence>
<keyword evidence="7 10" id="KW-0460">Magnesium</keyword>
<dbReference type="PROSITE" id="PS51709">
    <property type="entry name" value="G_TRME"/>
    <property type="match status" value="1"/>
</dbReference>
<dbReference type="Gene3D" id="3.30.1360.120">
    <property type="entry name" value="Probable tRNA modification gtpase trme, domain 1"/>
    <property type="match status" value="1"/>
</dbReference>
<keyword evidence="9 10" id="KW-0342">GTP-binding</keyword>
<dbReference type="Pfam" id="PF12631">
    <property type="entry name" value="MnmE_helical"/>
    <property type="match status" value="1"/>
</dbReference>
<dbReference type="RefSeq" id="WP_181022683.1">
    <property type="nucleotide sequence ID" value="NZ_JANSGW010000011.1"/>
</dbReference>
<feature type="domain" description="TrmE-type G" evidence="12">
    <location>
        <begin position="220"/>
        <end position="379"/>
    </location>
</feature>